<dbReference type="EMBL" id="JAFLCK010000017">
    <property type="protein sequence ID" value="MBN8661176.1"/>
    <property type="molecule type" value="Genomic_DNA"/>
</dbReference>
<evidence type="ECO:0000313" key="3">
    <source>
        <dbReference type="EMBL" id="MBN8661176.1"/>
    </source>
</evidence>
<feature type="region of interest" description="Disordered" evidence="2">
    <location>
        <begin position="1"/>
        <end position="21"/>
    </location>
</feature>
<name>A0A8J7TMM3_9BACT</name>
<evidence type="ECO:0000256" key="1">
    <source>
        <dbReference type="SAM" id="Coils"/>
    </source>
</evidence>
<proteinExistence type="predicted"/>
<feature type="coiled-coil region" evidence="1">
    <location>
        <begin position="59"/>
        <end position="111"/>
    </location>
</feature>
<dbReference type="Pfam" id="PF03682">
    <property type="entry name" value="UPF0158"/>
    <property type="match status" value="1"/>
</dbReference>
<evidence type="ECO:0000313" key="4">
    <source>
        <dbReference type="Proteomes" id="UP000664277"/>
    </source>
</evidence>
<feature type="compositionally biased region" description="Acidic residues" evidence="2">
    <location>
        <begin position="1"/>
        <end position="19"/>
    </location>
</feature>
<organism evidence="3 4">
    <name type="scientific">Candidatus Obscuribacter phosphatis</name>
    <dbReference type="NCBI Taxonomy" id="1906157"/>
    <lineage>
        <taxon>Bacteria</taxon>
        <taxon>Bacillati</taxon>
        <taxon>Candidatus Melainabacteria</taxon>
        <taxon>Candidatus Obscuribacterales</taxon>
        <taxon>Candidatus Obscuribacteraceae</taxon>
        <taxon>Candidatus Obscuribacter</taxon>
    </lineage>
</organism>
<dbReference type="AlphaFoldDB" id="A0A8J7TMM3"/>
<dbReference type="InterPro" id="IPR005361">
    <property type="entry name" value="UPF0158"/>
</dbReference>
<gene>
    <name evidence="3" type="ORF">J0M35_12485</name>
</gene>
<reference evidence="3" key="1">
    <citation type="submission" date="2021-02" db="EMBL/GenBank/DDBJ databases">
        <title>Genome-Resolved Metagenomics of a Microbial Community Performing Photosynthetic Biological Nutrient Removal.</title>
        <authorList>
            <person name="Mcdaniel E.A."/>
        </authorList>
    </citation>
    <scope>NUCLEOTIDE SEQUENCE</scope>
    <source>
        <strain evidence="3">UWPOB_OBS1</strain>
    </source>
</reference>
<comment type="caution">
    <text evidence="3">The sequence shown here is derived from an EMBL/GenBank/DDBJ whole genome shotgun (WGS) entry which is preliminary data.</text>
</comment>
<evidence type="ECO:0000256" key="2">
    <source>
        <dbReference type="SAM" id="MobiDB-lite"/>
    </source>
</evidence>
<dbReference type="Proteomes" id="UP000664277">
    <property type="component" value="Unassembled WGS sequence"/>
</dbReference>
<keyword evidence="1" id="KW-0175">Coiled coil</keyword>
<accession>A0A8J7TMM3</accession>
<protein>
    <submittedName>
        <fullName evidence="3">Uncharacterized protein</fullName>
    </submittedName>
</protein>
<sequence length="167" mass="19672">MGFIDDDDDFEDEDEDENSAVENRLSTISNSFNIEALILAWQDPSADNLYYFDTASGALKLVNQNLYDLRELTDELEKNKERYLYLPKPDANQLKNDLKDFQKGLEDENLRKILDMAFESPHIWDSFKVILKSEERIKALEDFRRARTCLRIRQWMEANAMAGKFQF</sequence>